<dbReference type="EMBL" id="KF846552">
    <property type="protein sequence ID" value="AHZ34043.1"/>
    <property type="molecule type" value="Genomic_DNA"/>
</dbReference>
<evidence type="ECO:0000256" key="1">
    <source>
        <dbReference type="ARBA" id="ARBA00010681"/>
    </source>
</evidence>
<dbReference type="CDD" id="cd16339">
    <property type="entry name" value="CpcS"/>
    <property type="match status" value="1"/>
</dbReference>
<evidence type="ECO:0000256" key="2">
    <source>
        <dbReference type="ARBA" id="ARBA00023239"/>
    </source>
</evidence>
<comment type="similarity">
    <text evidence="1">Belongs to the CpcS/CpeS biliprotein lyase family.</text>
</comment>
<dbReference type="AlphaFoldDB" id="A0A024CHE3"/>
<dbReference type="Pfam" id="PF09367">
    <property type="entry name" value="CpeS"/>
    <property type="match status" value="1"/>
</dbReference>
<dbReference type="GO" id="GO:0016829">
    <property type="term" value="F:lyase activity"/>
    <property type="evidence" value="ECO:0007669"/>
    <property type="project" value="UniProtKB-KW"/>
</dbReference>
<proteinExistence type="inferred from homology"/>
<dbReference type="InterPro" id="IPR018536">
    <property type="entry name" value="CpcS/CpeS"/>
</dbReference>
<gene>
    <name evidence="3" type="primary">cpeS</name>
</gene>
<sequence length="138" mass="15424">MNIEQFVAQSLGEWRSMRSGHSLAFQQFEDVLSEISITEIDTNNQAIKEAIQNSSQPDNSSYIAPFKMEWNAESDWEPDDPTAVSSGSCIIIPIPTDQSSGNLLRSVGYAESFPAESKYRFLDDGTFILETNYEQSIA</sequence>
<reference evidence="3" key="1">
    <citation type="journal article" date="2014" name="FEMS Microbiol. Ecol.">
        <title>Development of a targeted metagenomic approach to study a genomic region involved in light harvesting in marine Synechococcus.</title>
        <authorList>
            <person name="Humily F."/>
            <person name="Farrant G.K."/>
            <person name="Marie D."/>
            <person name="Perennou M."/>
            <person name="Mazard S."/>
            <person name="Labadie K."/>
            <person name="Aury J.-M."/>
            <person name="Wincker P."/>
            <person name="Nicolas Segui A."/>
            <person name="Scanlan D.J."/>
            <person name="Garczarek L."/>
        </authorList>
    </citation>
    <scope>NUCLEOTIDE SEQUENCE</scope>
</reference>
<protein>
    <submittedName>
        <fullName evidence="3">Phycoerythrobilin:Cys-82 beta-phycoerythrin lyase</fullName>
    </submittedName>
</protein>
<accession>A0A024CHE3</accession>
<name>A0A024CHE3_9SYNE</name>
<keyword evidence="2 3" id="KW-0456">Lyase</keyword>
<organism evidence="3">
    <name type="scientific">uncultured Synechococcus sp</name>
    <dbReference type="NCBI Taxonomy" id="154535"/>
    <lineage>
        <taxon>Bacteria</taxon>
        <taxon>Bacillati</taxon>
        <taxon>Cyanobacteriota</taxon>
        <taxon>Cyanophyceae</taxon>
        <taxon>Synechococcales</taxon>
        <taxon>Synechococcaceae</taxon>
        <taxon>Synechococcus</taxon>
        <taxon>environmental samples</taxon>
    </lineage>
</organism>
<evidence type="ECO:0000313" key="3">
    <source>
        <dbReference type="EMBL" id="AHZ34043.1"/>
    </source>
</evidence>
<dbReference type="Gene3D" id="2.40.128.20">
    <property type="match status" value="1"/>
</dbReference>
<dbReference type="InterPro" id="IPR012674">
    <property type="entry name" value="Calycin"/>
</dbReference>